<protein>
    <submittedName>
        <fullName evidence="4">ISL3 family transposase</fullName>
    </submittedName>
</protein>
<dbReference type="Proteomes" id="UP000649075">
    <property type="component" value="Unassembled WGS sequence"/>
</dbReference>
<dbReference type="InterPro" id="IPR047951">
    <property type="entry name" value="Transpos_ISL3"/>
</dbReference>
<evidence type="ECO:0000259" key="3">
    <source>
        <dbReference type="Pfam" id="PF14690"/>
    </source>
</evidence>
<feature type="region of interest" description="Disordered" evidence="1">
    <location>
        <begin position="429"/>
        <end position="448"/>
    </location>
</feature>
<evidence type="ECO:0000313" key="5">
    <source>
        <dbReference type="Proteomes" id="UP000649075"/>
    </source>
</evidence>
<feature type="domain" description="Transposase IS204/IS1001/IS1096/IS1165 DDE" evidence="2">
    <location>
        <begin position="159"/>
        <end position="414"/>
    </location>
</feature>
<comment type="caution">
    <text evidence="4">The sequence shown here is derived from an EMBL/GenBank/DDBJ whole genome shotgun (WGS) entry which is preliminary data.</text>
</comment>
<evidence type="ECO:0000313" key="4">
    <source>
        <dbReference type="EMBL" id="MBC6013412.1"/>
    </source>
</evidence>
<reference evidence="4 5" key="1">
    <citation type="submission" date="2020-08" db="EMBL/GenBank/DDBJ databases">
        <authorList>
            <person name="Liu C."/>
            <person name="Sun Q."/>
        </authorList>
    </citation>
    <scope>NUCLEOTIDE SEQUENCE [LARGE SCALE GENOMIC DNA]</scope>
    <source>
        <strain evidence="4 5">L34</strain>
    </source>
</reference>
<dbReference type="RefSeq" id="WP_118116839.1">
    <property type="nucleotide sequence ID" value="NZ_JACRWH010000108.1"/>
</dbReference>
<dbReference type="PANTHER" id="PTHR33498:SF1">
    <property type="entry name" value="TRANSPOSASE FOR INSERTION SEQUENCE ELEMENT IS1557"/>
    <property type="match status" value="1"/>
</dbReference>
<evidence type="ECO:0000256" key="1">
    <source>
        <dbReference type="SAM" id="MobiDB-lite"/>
    </source>
</evidence>
<proteinExistence type="predicted"/>
<gene>
    <name evidence="4" type="ORF">H8911_12080</name>
</gene>
<accession>A0ABR7KL66</accession>
<dbReference type="NCBIfam" id="NF033550">
    <property type="entry name" value="transpos_ISL3"/>
    <property type="match status" value="1"/>
</dbReference>
<organism evidence="4 5">
    <name type="scientific">Holdemanella hominis</name>
    <dbReference type="NCBI Taxonomy" id="2764327"/>
    <lineage>
        <taxon>Bacteria</taxon>
        <taxon>Bacillati</taxon>
        <taxon>Bacillota</taxon>
        <taxon>Erysipelotrichia</taxon>
        <taxon>Erysipelotrichales</taxon>
        <taxon>Erysipelotrichaceae</taxon>
        <taxon>Holdemanella</taxon>
    </lineage>
</organism>
<dbReference type="Pfam" id="PF01610">
    <property type="entry name" value="DDE_Tnp_ISL3"/>
    <property type="match status" value="1"/>
</dbReference>
<dbReference type="InterPro" id="IPR002560">
    <property type="entry name" value="Transposase_DDE"/>
</dbReference>
<dbReference type="InterPro" id="IPR029261">
    <property type="entry name" value="Transposase_Znf"/>
</dbReference>
<feature type="domain" description="Transposase IS204/IS1001/IS1096/IS1165 zinc-finger" evidence="3">
    <location>
        <begin position="45"/>
        <end position="90"/>
    </location>
</feature>
<feature type="compositionally biased region" description="Basic residues" evidence="1">
    <location>
        <begin position="432"/>
        <end position="448"/>
    </location>
</feature>
<sequence length="448" mass="53184">MEGVIFITDEIITDILNIELKDLEDFSSYSKDGILYHDFTLKRRETSCPNCGSYSCNIKEYKVRKIKHSAYNQRNCVLLYHARRFVCKDCGRTFYEPNPFVATEHSISKLTIINVLNELKEYNSTFSSAAKHNNISSTQAEAIFDDYVNIPRQTLPRVICIDEIYSKTSRKNKYSCLLLDFETSNLIDVIINRRKTTLLNYFEKIPKSERENVEYVSMDLYETYRSVVKLRLPKAKVCADPFHVIKNYNEALDKVRKRVMNKFPKKSVEYYLLKKFNWTLFKDEVRENESKWNKKLHRYINYPQILDLILGISDELRTAYYLKSDYVYFNKHSNLENAENDLWKHIEEMKKSNIQEILKLKKTLINWSQEIINSFTFIDGRRITNGIMESKNGIAKEIKNNAKGYKNFLRYRNRCLYCMNKTTKPNYAGSHKSIRMKGWPRGRYKKNK</sequence>
<dbReference type="EMBL" id="JACRWH010000108">
    <property type="protein sequence ID" value="MBC6013412.1"/>
    <property type="molecule type" value="Genomic_DNA"/>
</dbReference>
<name>A0ABR7KL66_9FIRM</name>
<dbReference type="Pfam" id="PF14690">
    <property type="entry name" value="Zn_ribbon_ISL3"/>
    <property type="match status" value="1"/>
</dbReference>
<evidence type="ECO:0000259" key="2">
    <source>
        <dbReference type="Pfam" id="PF01610"/>
    </source>
</evidence>
<dbReference type="PANTHER" id="PTHR33498">
    <property type="entry name" value="TRANSPOSASE FOR INSERTION SEQUENCE ELEMENT IS1557"/>
    <property type="match status" value="1"/>
</dbReference>
<keyword evidence="5" id="KW-1185">Reference proteome</keyword>